<keyword evidence="3" id="KW-0545">Nucleotide biosynthesis</keyword>
<dbReference type="RefSeq" id="WP_301239077.1">
    <property type="nucleotide sequence ID" value="NZ_JANRHH010000037.1"/>
</dbReference>
<dbReference type="EC" id="2.7.6.1" evidence="1"/>
<dbReference type="Pfam" id="PF13793">
    <property type="entry name" value="Pribosyltran_N"/>
    <property type="match status" value="1"/>
</dbReference>
<keyword evidence="5" id="KW-0418">Kinase</keyword>
<reference evidence="9" key="1">
    <citation type="submission" date="2022-08" db="EMBL/GenBank/DDBJ databases">
        <title>Polycladomyces zharkentsis sp. nov., a novel thermophilic CMC and starch-degrading bacterium isolated from a geothermal spring in Kazakhstan.</title>
        <authorList>
            <person name="Mashzhan A."/>
            <person name="Kistaubaeva A."/>
            <person name="Javier-Lopez R."/>
            <person name="Birkeland N.-K."/>
        </authorList>
    </citation>
    <scope>NUCLEOTIDE SEQUENCE</scope>
    <source>
        <strain evidence="9">KSR 13</strain>
    </source>
</reference>
<dbReference type="NCBIfam" id="NF002320">
    <property type="entry name" value="PRK01259.1"/>
    <property type="match status" value="1"/>
</dbReference>
<evidence type="ECO:0000256" key="2">
    <source>
        <dbReference type="ARBA" id="ARBA00022679"/>
    </source>
</evidence>
<dbReference type="EMBL" id="JANRHH010000037">
    <property type="protein sequence ID" value="MDN4594347.1"/>
    <property type="molecule type" value="Genomic_DNA"/>
</dbReference>
<evidence type="ECO:0000256" key="7">
    <source>
        <dbReference type="ARBA" id="ARBA00049535"/>
    </source>
</evidence>
<comment type="caution">
    <text evidence="9">The sequence shown here is derived from an EMBL/GenBank/DDBJ whole genome shotgun (WGS) entry which is preliminary data.</text>
</comment>
<dbReference type="InterPro" id="IPR029099">
    <property type="entry name" value="Pribosyltran_N"/>
</dbReference>
<dbReference type="InterPro" id="IPR000836">
    <property type="entry name" value="PRTase_dom"/>
</dbReference>
<name>A0ABT8IPM7_9BACL</name>
<protein>
    <recommendedName>
        <fullName evidence="1">ribose-phosphate diphosphokinase</fullName>
        <ecNumber evidence="1">2.7.6.1</ecNumber>
    </recommendedName>
</protein>
<dbReference type="InterPro" id="IPR005946">
    <property type="entry name" value="Rib-P_diPkinase"/>
</dbReference>
<evidence type="ECO:0000256" key="3">
    <source>
        <dbReference type="ARBA" id="ARBA00022727"/>
    </source>
</evidence>
<evidence type="ECO:0000256" key="1">
    <source>
        <dbReference type="ARBA" id="ARBA00013247"/>
    </source>
</evidence>
<proteinExistence type="predicted"/>
<dbReference type="Proteomes" id="UP001174196">
    <property type="component" value="Unassembled WGS sequence"/>
</dbReference>
<keyword evidence="6" id="KW-0067">ATP-binding</keyword>
<dbReference type="InterPro" id="IPR029057">
    <property type="entry name" value="PRTase-like"/>
</dbReference>
<evidence type="ECO:0000256" key="5">
    <source>
        <dbReference type="ARBA" id="ARBA00022777"/>
    </source>
</evidence>
<organism evidence="9 10">
    <name type="scientific">Polycladomyces subterraneus</name>
    <dbReference type="NCBI Taxonomy" id="1016997"/>
    <lineage>
        <taxon>Bacteria</taxon>
        <taxon>Bacillati</taxon>
        <taxon>Bacillota</taxon>
        <taxon>Bacilli</taxon>
        <taxon>Bacillales</taxon>
        <taxon>Thermoactinomycetaceae</taxon>
        <taxon>Polycladomyces</taxon>
    </lineage>
</organism>
<keyword evidence="10" id="KW-1185">Reference proteome</keyword>
<evidence type="ECO:0000256" key="6">
    <source>
        <dbReference type="ARBA" id="ARBA00022840"/>
    </source>
</evidence>
<accession>A0ABT8IPM7</accession>
<dbReference type="SUPFAM" id="SSF53271">
    <property type="entry name" value="PRTase-like"/>
    <property type="match status" value="2"/>
</dbReference>
<evidence type="ECO:0000259" key="8">
    <source>
        <dbReference type="Pfam" id="PF13793"/>
    </source>
</evidence>
<evidence type="ECO:0000313" key="9">
    <source>
        <dbReference type="EMBL" id="MDN4594347.1"/>
    </source>
</evidence>
<dbReference type="NCBIfam" id="TIGR01251">
    <property type="entry name" value="ribP_PPkin"/>
    <property type="match status" value="1"/>
</dbReference>
<dbReference type="PANTHER" id="PTHR10210">
    <property type="entry name" value="RIBOSE-PHOSPHATE DIPHOSPHOKINASE FAMILY MEMBER"/>
    <property type="match status" value="1"/>
</dbReference>
<dbReference type="SMART" id="SM01400">
    <property type="entry name" value="Pribosyltran_N"/>
    <property type="match status" value="1"/>
</dbReference>
<dbReference type="PANTHER" id="PTHR10210:SF32">
    <property type="entry name" value="RIBOSE-PHOSPHATE PYROPHOSPHOKINASE 2"/>
    <property type="match status" value="1"/>
</dbReference>
<dbReference type="CDD" id="cd06223">
    <property type="entry name" value="PRTases_typeI"/>
    <property type="match status" value="1"/>
</dbReference>
<feature type="domain" description="Ribose-phosphate pyrophosphokinase N-terminal" evidence="8">
    <location>
        <begin position="7"/>
        <end position="122"/>
    </location>
</feature>
<evidence type="ECO:0000313" key="10">
    <source>
        <dbReference type="Proteomes" id="UP001174196"/>
    </source>
</evidence>
<comment type="catalytic activity">
    <reaction evidence="7">
        <text>D-ribose 5-phosphate + ATP = 5-phospho-alpha-D-ribose 1-diphosphate + AMP + H(+)</text>
        <dbReference type="Rhea" id="RHEA:15609"/>
        <dbReference type="ChEBI" id="CHEBI:15378"/>
        <dbReference type="ChEBI" id="CHEBI:30616"/>
        <dbReference type="ChEBI" id="CHEBI:58017"/>
        <dbReference type="ChEBI" id="CHEBI:78346"/>
        <dbReference type="ChEBI" id="CHEBI:456215"/>
        <dbReference type="EC" id="2.7.6.1"/>
    </reaction>
</comment>
<dbReference type="Gene3D" id="3.40.50.2020">
    <property type="match status" value="2"/>
</dbReference>
<sequence length="316" mass="34605">MQSKGYMLFSGTSNPKLAETIASCLKKPLGSVRINRFKSGEIYVHYEESVRNADLYIVQTFSHPVNDHLMELLIMADAARRASARSVNAVIPYFGYARQEKKDAPREPITAKVVADLLTVVGIDRVITIDLHAPAIQGFFHTPVDHLTALDHMTEYLKSKNIMKPVVVSPDAGRAKMAEKLATYLDAPFAIMMKKRPAHHEAAITHIIGEVKGRTPIVIEDMIDTGGTIVSVVEGLLAKGAEPSYVCATHPVFSDYAWERLVHPGIREVLVTDTLPLPEAVSSPKLKVLSMAPLLAKAIDLIERGGSISTLFRGGM</sequence>
<keyword evidence="2" id="KW-0808">Transferase</keyword>
<dbReference type="Pfam" id="PF14572">
    <property type="entry name" value="Pribosyl_synth"/>
    <property type="match status" value="1"/>
</dbReference>
<gene>
    <name evidence="9" type="ORF">NWF35_10630</name>
</gene>
<evidence type="ECO:0000256" key="4">
    <source>
        <dbReference type="ARBA" id="ARBA00022741"/>
    </source>
</evidence>
<keyword evidence="4" id="KW-0547">Nucleotide-binding</keyword>